<evidence type="ECO:0000313" key="3">
    <source>
        <dbReference type="EMBL" id="PZQ43474.1"/>
    </source>
</evidence>
<dbReference type="Gene3D" id="1.20.120.790">
    <property type="entry name" value="Heat shock protein 90, C-terminal domain"/>
    <property type="match status" value="1"/>
</dbReference>
<dbReference type="Proteomes" id="UP000249417">
    <property type="component" value="Unassembled WGS sequence"/>
</dbReference>
<dbReference type="InterPro" id="IPR020568">
    <property type="entry name" value="Ribosomal_Su5_D2-typ_SF"/>
</dbReference>
<accession>A0A2W5MRT6</accession>
<comment type="caution">
    <text evidence="3">The sequence shown here is derived from an EMBL/GenBank/DDBJ whole genome shotgun (WGS) entry which is preliminary data.</text>
</comment>
<dbReference type="GO" id="GO:0016887">
    <property type="term" value="F:ATP hydrolysis activity"/>
    <property type="evidence" value="ECO:0007669"/>
    <property type="project" value="InterPro"/>
</dbReference>
<dbReference type="GO" id="GO:0051082">
    <property type="term" value="F:unfolded protein binding"/>
    <property type="evidence" value="ECO:0007669"/>
    <property type="project" value="InterPro"/>
</dbReference>
<dbReference type="AlphaFoldDB" id="A0A2W5MRT6"/>
<evidence type="ECO:0000256" key="2">
    <source>
        <dbReference type="ARBA" id="ARBA00023186"/>
    </source>
</evidence>
<dbReference type="EMBL" id="QFQB01000152">
    <property type="protein sequence ID" value="PZQ43474.1"/>
    <property type="molecule type" value="Genomic_DNA"/>
</dbReference>
<comment type="similarity">
    <text evidence="1">Belongs to the heat shock protein 90 family.</text>
</comment>
<evidence type="ECO:0000313" key="4">
    <source>
        <dbReference type="Proteomes" id="UP000249417"/>
    </source>
</evidence>
<name>A0A2W5MRT6_9BACT</name>
<evidence type="ECO:0000256" key="1">
    <source>
        <dbReference type="ARBA" id="ARBA00008239"/>
    </source>
</evidence>
<gene>
    <name evidence="3" type="ORF">DI551_12075</name>
</gene>
<proteinExistence type="inferred from homology"/>
<feature type="non-terminal residue" evidence="3">
    <location>
        <position position="1"/>
    </location>
</feature>
<reference evidence="3 4" key="1">
    <citation type="submission" date="2017-08" db="EMBL/GenBank/DDBJ databases">
        <title>Infants hospitalized years apart are colonized by the same room-sourced microbial strains.</title>
        <authorList>
            <person name="Brooks B."/>
            <person name="Olm M.R."/>
            <person name="Firek B.A."/>
            <person name="Baker R."/>
            <person name="Thomas B.C."/>
            <person name="Morowitz M.J."/>
            <person name="Banfield J.F."/>
        </authorList>
    </citation>
    <scope>NUCLEOTIDE SEQUENCE [LARGE SCALE GENOMIC DNA]</scope>
    <source>
        <strain evidence="3">S2_005_002_R2_29</strain>
    </source>
</reference>
<dbReference type="SUPFAM" id="SSF54211">
    <property type="entry name" value="Ribosomal protein S5 domain 2-like"/>
    <property type="match status" value="1"/>
</dbReference>
<dbReference type="GO" id="GO:0140662">
    <property type="term" value="F:ATP-dependent protein folding chaperone"/>
    <property type="evidence" value="ECO:0007669"/>
    <property type="project" value="InterPro"/>
</dbReference>
<dbReference type="PANTHER" id="PTHR11528">
    <property type="entry name" value="HEAT SHOCK PROTEIN 90 FAMILY MEMBER"/>
    <property type="match status" value="1"/>
</dbReference>
<dbReference type="GO" id="GO:0005524">
    <property type="term" value="F:ATP binding"/>
    <property type="evidence" value="ECO:0007669"/>
    <property type="project" value="InterPro"/>
</dbReference>
<sequence>VVARIRSGVTRRILSDLAALAEKDEMMFETFWYQFGMVIKEGLYDAEEHRAEIFKICRFFSTNENRRLTSLDGYIERMKEGQDEIYYILGENLDSIERSPQIEGFKARGLEVLYLADTIDSFWLQQAGEYKGKKFTSVTKGNIDLKKFEATNKTDAPEVPKDEASLTALLAVLSTELKKEVKQVRISNRLTDSPVCLIADDSGVDMHMERVLKIQQNYDPVINKKILEINDGHALIQKLAEMAVANKDADSLKDAAHLLYDQARIIQGEPVNDPAGFVKRMAEFMQRGLAA</sequence>
<organism evidence="3 4">
    <name type="scientific">Micavibrio aeruginosavorus</name>
    <dbReference type="NCBI Taxonomy" id="349221"/>
    <lineage>
        <taxon>Bacteria</taxon>
        <taxon>Pseudomonadati</taxon>
        <taxon>Bdellovibrionota</taxon>
        <taxon>Bdellovibrionia</taxon>
        <taxon>Bdellovibrionales</taxon>
        <taxon>Pseudobdellovibrionaceae</taxon>
        <taxon>Micavibrio</taxon>
    </lineage>
</organism>
<protein>
    <submittedName>
        <fullName evidence="3">Molecular chaperone HtpG</fullName>
    </submittedName>
</protein>
<dbReference type="InterPro" id="IPR037196">
    <property type="entry name" value="HSP90_C"/>
</dbReference>
<dbReference type="Pfam" id="PF00183">
    <property type="entry name" value="HSP90"/>
    <property type="match status" value="1"/>
</dbReference>
<dbReference type="Gene3D" id="3.30.230.80">
    <property type="match status" value="1"/>
</dbReference>
<dbReference type="InterPro" id="IPR001404">
    <property type="entry name" value="Hsp90_fam"/>
</dbReference>
<keyword evidence="2" id="KW-0143">Chaperone</keyword>
<dbReference type="SUPFAM" id="SSF110942">
    <property type="entry name" value="HSP90 C-terminal domain"/>
    <property type="match status" value="1"/>
</dbReference>
<dbReference type="Gene3D" id="3.40.50.11260">
    <property type="match status" value="1"/>
</dbReference>